<sequence>MSFVNSSHTVITGENTLNHVQGDQVNSTINAGIVNLNTGQAVVKRTEYDQFREVIRGDMIKVKELDSRELSDWNWEWQNGKLAGRCKSSAQRTIYIIKLVDRQHKFTAMIYKGKGAQDFWEKDFQRFSRTNNPQLFGMNQSAIPALIFHHGTTHLELSFDSIS</sequence>
<accession>A0A0W0FFL3</accession>
<evidence type="ECO:0000313" key="1">
    <source>
        <dbReference type="EMBL" id="KTB35134.1"/>
    </source>
</evidence>
<gene>
    <name evidence="1" type="ORF">WG66_12298</name>
</gene>
<dbReference type="AlphaFoldDB" id="A0A0W0FFL3"/>
<dbReference type="EMBL" id="LATX01002015">
    <property type="protein sequence ID" value="KTB35134.1"/>
    <property type="molecule type" value="Genomic_DNA"/>
</dbReference>
<dbReference type="Proteomes" id="UP000054988">
    <property type="component" value="Unassembled WGS sequence"/>
</dbReference>
<protein>
    <submittedName>
        <fullName evidence="1">Uncharacterized protein</fullName>
    </submittedName>
</protein>
<comment type="caution">
    <text evidence="1">The sequence shown here is derived from an EMBL/GenBank/DDBJ whole genome shotgun (WGS) entry which is preliminary data.</text>
</comment>
<organism evidence="1 2">
    <name type="scientific">Moniliophthora roreri</name>
    <name type="common">Frosty pod rot fungus</name>
    <name type="synonym">Monilia roreri</name>
    <dbReference type="NCBI Taxonomy" id="221103"/>
    <lineage>
        <taxon>Eukaryota</taxon>
        <taxon>Fungi</taxon>
        <taxon>Dikarya</taxon>
        <taxon>Basidiomycota</taxon>
        <taxon>Agaricomycotina</taxon>
        <taxon>Agaricomycetes</taxon>
        <taxon>Agaricomycetidae</taxon>
        <taxon>Agaricales</taxon>
        <taxon>Marasmiineae</taxon>
        <taxon>Marasmiaceae</taxon>
        <taxon>Moniliophthora</taxon>
    </lineage>
</organism>
<reference evidence="1 2" key="1">
    <citation type="submission" date="2015-12" db="EMBL/GenBank/DDBJ databases">
        <title>Draft genome sequence of Moniliophthora roreri, the causal agent of frosty pod rot of cacao.</title>
        <authorList>
            <person name="Aime M.C."/>
            <person name="Diaz-Valderrama J.R."/>
            <person name="Kijpornyongpan T."/>
            <person name="Phillips-Mora W."/>
        </authorList>
    </citation>
    <scope>NUCLEOTIDE SEQUENCE [LARGE SCALE GENOMIC DNA]</scope>
    <source>
        <strain evidence="1 2">MCA 2952</strain>
    </source>
</reference>
<name>A0A0W0FFL3_MONRR</name>
<evidence type="ECO:0000313" key="2">
    <source>
        <dbReference type="Proteomes" id="UP000054988"/>
    </source>
</evidence>
<proteinExistence type="predicted"/>